<dbReference type="GO" id="GO:1990281">
    <property type="term" value="C:efflux pump complex"/>
    <property type="evidence" value="ECO:0007669"/>
    <property type="project" value="TreeGrafter"/>
</dbReference>
<dbReference type="Gene3D" id="2.40.50.100">
    <property type="match status" value="1"/>
</dbReference>
<evidence type="ECO:0000256" key="2">
    <source>
        <dbReference type="SAM" id="MobiDB-lite"/>
    </source>
</evidence>
<gene>
    <name evidence="5" type="ORF">MPC4_410005</name>
</gene>
<feature type="chain" id="PRO_5032617965" description="CzcB-like barrel-sandwich hybrid domain-containing protein" evidence="3">
    <location>
        <begin position="23"/>
        <end position="369"/>
    </location>
</feature>
<dbReference type="Gene3D" id="2.40.30.170">
    <property type="match status" value="1"/>
</dbReference>
<dbReference type="GO" id="GO:0015562">
    <property type="term" value="F:efflux transmembrane transporter activity"/>
    <property type="evidence" value="ECO:0007669"/>
    <property type="project" value="TreeGrafter"/>
</dbReference>
<dbReference type="Pfam" id="PF25973">
    <property type="entry name" value="BSH_CzcB"/>
    <property type="match status" value="1"/>
</dbReference>
<feature type="region of interest" description="Disordered" evidence="2">
    <location>
        <begin position="350"/>
        <end position="369"/>
    </location>
</feature>
<dbReference type="RefSeq" id="WP_174513397.1">
    <property type="nucleotide sequence ID" value="NZ_CABFMQ020000100.1"/>
</dbReference>
<dbReference type="SUPFAM" id="SSF111369">
    <property type="entry name" value="HlyD-like secretion proteins"/>
    <property type="match status" value="1"/>
</dbReference>
<dbReference type="Gene3D" id="1.10.287.470">
    <property type="entry name" value="Helix hairpin bin"/>
    <property type="match status" value="1"/>
</dbReference>
<dbReference type="InterPro" id="IPR006143">
    <property type="entry name" value="RND_pump_MFP"/>
</dbReference>
<keyword evidence="3" id="KW-0732">Signal</keyword>
<dbReference type="Proteomes" id="UP000485880">
    <property type="component" value="Unassembled WGS sequence"/>
</dbReference>
<evidence type="ECO:0000313" key="6">
    <source>
        <dbReference type="Proteomes" id="UP000485880"/>
    </source>
</evidence>
<dbReference type="InterPro" id="IPR058647">
    <property type="entry name" value="BSH_CzcB-like"/>
</dbReference>
<evidence type="ECO:0000256" key="3">
    <source>
        <dbReference type="SAM" id="SignalP"/>
    </source>
</evidence>
<proteinExistence type="inferred from homology"/>
<reference evidence="5 6" key="1">
    <citation type="submission" date="2019-05" db="EMBL/GenBank/DDBJ databases">
        <authorList>
            <person name="Farhan Ul Haque M."/>
        </authorList>
    </citation>
    <scope>NUCLEOTIDE SEQUENCE [LARGE SCALE GENOMIC DNA]</scope>
    <source>
        <strain evidence="5">2</strain>
    </source>
</reference>
<dbReference type="PANTHER" id="PTHR30469">
    <property type="entry name" value="MULTIDRUG RESISTANCE PROTEIN MDTA"/>
    <property type="match status" value="1"/>
</dbReference>
<dbReference type="NCBIfam" id="TIGR01730">
    <property type="entry name" value="RND_mfp"/>
    <property type="match status" value="1"/>
</dbReference>
<dbReference type="AlphaFoldDB" id="A0A8B6MC15"/>
<dbReference type="EMBL" id="CABFMQ020000100">
    <property type="protein sequence ID" value="VTZ51628.1"/>
    <property type="molecule type" value="Genomic_DNA"/>
</dbReference>
<dbReference type="PROSITE" id="PS51257">
    <property type="entry name" value="PROKAR_LIPOPROTEIN"/>
    <property type="match status" value="1"/>
</dbReference>
<name>A0A8B6MC15_METTU</name>
<organism evidence="5 6">
    <name type="scientific">Methylocella tundrae</name>
    <dbReference type="NCBI Taxonomy" id="227605"/>
    <lineage>
        <taxon>Bacteria</taxon>
        <taxon>Pseudomonadati</taxon>
        <taxon>Pseudomonadota</taxon>
        <taxon>Alphaproteobacteria</taxon>
        <taxon>Hyphomicrobiales</taxon>
        <taxon>Beijerinckiaceae</taxon>
        <taxon>Methylocella</taxon>
    </lineage>
</organism>
<keyword evidence="6" id="KW-1185">Reference proteome</keyword>
<comment type="similarity">
    <text evidence="1">Belongs to the membrane fusion protein (MFP) (TC 8.A.1) family.</text>
</comment>
<feature type="signal peptide" evidence="3">
    <location>
        <begin position="1"/>
        <end position="22"/>
    </location>
</feature>
<evidence type="ECO:0000259" key="4">
    <source>
        <dbReference type="Pfam" id="PF25973"/>
    </source>
</evidence>
<evidence type="ECO:0000256" key="1">
    <source>
        <dbReference type="ARBA" id="ARBA00009477"/>
    </source>
</evidence>
<feature type="domain" description="CzcB-like barrel-sandwich hybrid" evidence="4">
    <location>
        <begin position="65"/>
        <end position="205"/>
    </location>
</feature>
<sequence length="369" mass="38043">MRREIALQFPVLVLGLSAFLLAACSDKTEKSSAALAASSVRVVAATEVDWPRFVSVPGTVSAVDTAVLASRAGGWVARVDVDAGAHVAQGALLAEVGASTARGQIAEAQSRVTIAEATLKEATDDERRYSVVYLAHATSAQQHDAARRRLIAAKAEVVAATSALAVARSNLDYAEIRAPFAGIVAEKSVQVGDFAAPGATLFVVASDQPEISANVGPTTVGALKVGDQAEVVIDGRTLPAVLIRVVAAADPRTRTHLVKLHLQGDATAPYGAYAELRLTLGRFPMLTVPETALARRAGLLGVFVVDKGHRAHFRLVRTGEGRKGQVAIAAGLAAGETVIAAPTADLINNSPVAPQAAAPGPEPAESTRG</sequence>
<accession>A0A8B6MC15</accession>
<dbReference type="Gene3D" id="2.40.420.20">
    <property type="match status" value="1"/>
</dbReference>
<protein>
    <recommendedName>
        <fullName evidence="4">CzcB-like barrel-sandwich hybrid domain-containing protein</fullName>
    </recommendedName>
</protein>
<comment type="caution">
    <text evidence="5">The sequence shown here is derived from an EMBL/GenBank/DDBJ whole genome shotgun (WGS) entry which is preliminary data.</text>
</comment>
<evidence type="ECO:0000313" key="5">
    <source>
        <dbReference type="EMBL" id="VTZ51628.1"/>
    </source>
</evidence>